<reference evidence="3 4" key="1">
    <citation type="submission" date="2019-06" db="EMBL/GenBank/DDBJ databases">
        <title>Spirosoma utsteinense sp. nov. isolated from Antarctic ice-free soils.</title>
        <authorList>
            <person name="Tahon G."/>
        </authorList>
    </citation>
    <scope>NUCLEOTIDE SEQUENCE [LARGE SCALE GENOMIC DNA]</scope>
    <source>
        <strain evidence="3 4">LMG 31447</strain>
    </source>
</reference>
<evidence type="ECO:0000313" key="3">
    <source>
        <dbReference type="EMBL" id="MBC3790234.1"/>
    </source>
</evidence>
<name>A0ABR6W1Y5_9BACT</name>
<dbReference type="RefSeq" id="WP_186736070.1">
    <property type="nucleotide sequence ID" value="NZ_VFIA01000003.1"/>
</dbReference>
<dbReference type="Proteomes" id="UP000700732">
    <property type="component" value="Unassembled WGS sequence"/>
</dbReference>
<evidence type="ECO:0000256" key="2">
    <source>
        <dbReference type="SAM" id="SignalP"/>
    </source>
</evidence>
<feature type="compositionally biased region" description="Gly residues" evidence="1">
    <location>
        <begin position="102"/>
        <end position="111"/>
    </location>
</feature>
<evidence type="ECO:0000313" key="4">
    <source>
        <dbReference type="Proteomes" id="UP000700732"/>
    </source>
</evidence>
<keyword evidence="4" id="KW-1185">Reference proteome</keyword>
<evidence type="ECO:0008006" key="5">
    <source>
        <dbReference type="Google" id="ProtNLM"/>
    </source>
</evidence>
<protein>
    <recommendedName>
        <fullName evidence="5">Lipoprotein</fullName>
    </recommendedName>
</protein>
<comment type="caution">
    <text evidence="3">The sequence shown here is derived from an EMBL/GenBank/DDBJ whole genome shotgun (WGS) entry which is preliminary data.</text>
</comment>
<proteinExistence type="predicted"/>
<organism evidence="3 4">
    <name type="scientific">Spirosoma utsteinense</name>
    <dbReference type="NCBI Taxonomy" id="2585773"/>
    <lineage>
        <taxon>Bacteria</taxon>
        <taxon>Pseudomonadati</taxon>
        <taxon>Bacteroidota</taxon>
        <taxon>Cytophagia</taxon>
        <taxon>Cytophagales</taxon>
        <taxon>Cytophagaceae</taxon>
        <taxon>Spirosoma</taxon>
    </lineage>
</organism>
<accession>A0ABR6W1Y5</accession>
<dbReference type="EMBL" id="VFIA01000003">
    <property type="protein sequence ID" value="MBC3790234.1"/>
    <property type="molecule type" value="Genomic_DNA"/>
</dbReference>
<evidence type="ECO:0000256" key="1">
    <source>
        <dbReference type="SAM" id="MobiDB-lite"/>
    </source>
</evidence>
<sequence>MKTIKLMPLLTAGLLVVLLTSCGPSYVGVGTAPSYGYGYGPGYYGARPYYNYGYRPAYRRPPVIVQRRTYVAPRARYRSNPSYTPNARSGRYDNGGYRSNGPGNGRSRGPR</sequence>
<feature type="region of interest" description="Disordered" evidence="1">
    <location>
        <begin position="75"/>
        <end position="111"/>
    </location>
</feature>
<feature type="signal peptide" evidence="2">
    <location>
        <begin position="1"/>
        <end position="27"/>
    </location>
</feature>
<gene>
    <name evidence="3" type="ORF">FH603_719</name>
</gene>
<keyword evidence="2" id="KW-0732">Signal</keyword>
<dbReference type="PROSITE" id="PS51257">
    <property type="entry name" value="PROKAR_LIPOPROTEIN"/>
    <property type="match status" value="1"/>
</dbReference>
<feature type="chain" id="PRO_5045596973" description="Lipoprotein" evidence="2">
    <location>
        <begin position="28"/>
        <end position="111"/>
    </location>
</feature>